<evidence type="ECO:0000256" key="3">
    <source>
        <dbReference type="ARBA" id="ARBA00012293"/>
    </source>
</evidence>
<gene>
    <name evidence="13" type="ORF">KCG45_02845</name>
</gene>
<comment type="catalytic activity">
    <reaction evidence="9">
        <text>2-oxoglutarate + O2 + 2 H(+) = ethene + 3 CO2 + H2O</text>
        <dbReference type="Rhea" id="RHEA:31523"/>
        <dbReference type="ChEBI" id="CHEBI:15377"/>
        <dbReference type="ChEBI" id="CHEBI:15378"/>
        <dbReference type="ChEBI" id="CHEBI:15379"/>
        <dbReference type="ChEBI" id="CHEBI:16526"/>
        <dbReference type="ChEBI" id="CHEBI:16810"/>
        <dbReference type="ChEBI" id="CHEBI:18153"/>
        <dbReference type="EC" id="1.13.12.19"/>
    </reaction>
</comment>
<dbReference type="InterPro" id="IPR026992">
    <property type="entry name" value="DIOX_N"/>
</dbReference>
<evidence type="ECO:0000256" key="1">
    <source>
        <dbReference type="ARBA" id="ARBA00001954"/>
    </source>
</evidence>
<dbReference type="EC" id="1.14.20.7" evidence="3"/>
<evidence type="ECO:0000256" key="2">
    <source>
        <dbReference type="ARBA" id="ARBA00004767"/>
    </source>
</evidence>
<evidence type="ECO:0000256" key="6">
    <source>
        <dbReference type="ARBA" id="ARBA00022666"/>
    </source>
</evidence>
<keyword evidence="14" id="KW-1185">Reference proteome</keyword>
<evidence type="ECO:0000256" key="9">
    <source>
        <dbReference type="ARBA" id="ARBA00047725"/>
    </source>
</evidence>
<feature type="domain" description="Fe2OG dioxygenase" evidence="12">
    <location>
        <begin position="173"/>
        <end position="280"/>
    </location>
</feature>
<evidence type="ECO:0000256" key="5">
    <source>
        <dbReference type="ARBA" id="ARBA00019045"/>
    </source>
</evidence>
<dbReference type="EMBL" id="JAGSPB010000001">
    <property type="protein sequence ID" value="MBV7265105.1"/>
    <property type="molecule type" value="Genomic_DNA"/>
</dbReference>
<reference evidence="13 14" key="1">
    <citation type="submission" date="2021-04" db="EMBL/GenBank/DDBJ databases">
        <authorList>
            <person name="Pira H."/>
            <person name="Risdian C."/>
            <person name="Wink J."/>
        </authorList>
    </citation>
    <scope>NUCLEOTIDE SEQUENCE [LARGE SCALE GENOMIC DNA]</scope>
    <source>
        <strain evidence="13 14">WH131</strain>
    </source>
</reference>
<keyword evidence="11" id="KW-0560">Oxidoreductase</keyword>
<dbReference type="InterPro" id="IPR044861">
    <property type="entry name" value="IPNS-like_FE2OG_OXY"/>
</dbReference>
<comment type="similarity">
    <text evidence="11">Belongs to the iron/ascorbate-dependent oxidoreductase family.</text>
</comment>
<proteinExistence type="inferred from homology"/>
<evidence type="ECO:0000256" key="10">
    <source>
        <dbReference type="ARBA" id="ARBA00049359"/>
    </source>
</evidence>
<keyword evidence="6" id="KW-0266">Ethylene biosynthesis</keyword>
<dbReference type="InterPro" id="IPR005123">
    <property type="entry name" value="Oxoglu/Fe-dep_dioxygenase_dom"/>
</dbReference>
<comment type="pathway">
    <text evidence="2">Alkene biosynthesis; ethylene biosynthesis via 2-oxoglutarate.</text>
</comment>
<keyword evidence="11" id="KW-0479">Metal-binding</keyword>
<dbReference type="InterPro" id="IPR050231">
    <property type="entry name" value="Iron_ascorbate_oxido_reductase"/>
</dbReference>
<evidence type="ECO:0000259" key="12">
    <source>
        <dbReference type="PROSITE" id="PS51471"/>
    </source>
</evidence>
<dbReference type="PROSITE" id="PS51471">
    <property type="entry name" value="FE2OG_OXY"/>
    <property type="match status" value="1"/>
</dbReference>
<organism evidence="13 14">
    <name type="scientific">Erythrobacter ani</name>
    <dbReference type="NCBI Taxonomy" id="2827235"/>
    <lineage>
        <taxon>Bacteria</taxon>
        <taxon>Pseudomonadati</taxon>
        <taxon>Pseudomonadota</taxon>
        <taxon>Alphaproteobacteria</taxon>
        <taxon>Sphingomonadales</taxon>
        <taxon>Erythrobacteraceae</taxon>
        <taxon>Erythrobacter/Porphyrobacter group</taxon>
        <taxon>Erythrobacter</taxon>
    </lineage>
</organism>
<evidence type="ECO:0000256" key="4">
    <source>
        <dbReference type="ARBA" id="ARBA00012531"/>
    </source>
</evidence>
<comment type="caution">
    <text evidence="13">The sequence shown here is derived from an EMBL/GenBank/DDBJ whole genome shotgun (WGS) entry which is preliminary data.</text>
</comment>
<dbReference type="PANTHER" id="PTHR47990">
    <property type="entry name" value="2-OXOGLUTARATE (2OG) AND FE(II)-DEPENDENT OXYGENASE SUPERFAMILY PROTEIN-RELATED"/>
    <property type="match status" value="1"/>
</dbReference>
<dbReference type="Proteomes" id="UP000699975">
    <property type="component" value="Unassembled WGS sequence"/>
</dbReference>
<dbReference type="Pfam" id="PF14226">
    <property type="entry name" value="DIOX_N"/>
    <property type="match status" value="1"/>
</dbReference>
<evidence type="ECO:0000313" key="13">
    <source>
        <dbReference type="EMBL" id="MBV7265105.1"/>
    </source>
</evidence>
<comment type="cofactor">
    <cofactor evidence="1">
        <name>Fe(2+)</name>
        <dbReference type="ChEBI" id="CHEBI:29033"/>
    </cofactor>
</comment>
<dbReference type="Pfam" id="PF03171">
    <property type="entry name" value="2OG-FeII_Oxy"/>
    <property type="match status" value="1"/>
</dbReference>
<evidence type="ECO:0000256" key="8">
    <source>
        <dbReference type="ARBA" id="ARBA00031282"/>
    </source>
</evidence>
<protein>
    <recommendedName>
        <fullName evidence="5">2-oxoglutarate-dependent ethylene/succinate-forming enzyme</fullName>
        <ecNumber evidence="4">1.13.12.19</ecNumber>
        <ecNumber evidence="3">1.14.20.7</ecNumber>
    </recommendedName>
    <alternativeName>
        <fullName evidence="7">2-oxoglutarate dioxygenase (ethylene-forming)</fullName>
    </alternativeName>
    <alternativeName>
        <fullName evidence="8">2-oxoglutarate/L-arginine monooxygenase/decarboxylase (succinate-forming)</fullName>
    </alternativeName>
</protein>
<dbReference type="EC" id="1.13.12.19" evidence="4"/>
<evidence type="ECO:0000313" key="14">
    <source>
        <dbReference type="Proteomes" id="UP000699975"/>
    </source>
</evidence>
<sequence length="321" mass="35186">MTDVTNQKTTRSTAGIASVSLAQPPEDIADELGRSFAEYGFAIVRDHGIPRDLISRAEAKSKEFFALPDDVKRGYKIEGGGGARGYTPFGTEKAKDAEIFDLKEFWHVGRSLGEGHELAQYMAPNVWPKEVDSFKDTFTELFGAFDEAGLRVLEAIALHLGLARTFFAPTVEDGNSVMRLLHYPPLGPEAPEGAIRAAAHGDINTITLLLGAEEAGLELLSKSGEWLSVEVPEGALVINVGDMLERLTNGALRSTTHRVVNPSGEAARRSRYSMPFFLHFRPDYLIEPLAACVDENADQPPPEPITSHDFLLQRLREINLA</sequence>
<evidence type="ECO:0000256" key="7">
    <source>
        <dbReference type="ARBA" id="ARBA00031011"/>
    </source>
</evidence>
<name>A0ABS6SJD4_9SPHN</name>
<keyword evidence="11" id="KW-0408">Iron</keyword>
<accession>A0ABS6SJD4</accession>
<dbReference type="RefSeq" id="WP_218315605.1">
    <property type="nucleotide sequence ID" value="NZ_JAGSPB010000001.1"/>
</dbReference>
<evidence type="ECO:0000256" key="11">
    <source>
        <dbReference type="RuleBase" id="RU003682"/>
    </source>
</evidence>
<comment type="catalytic activity">
    <reaction evidence="10">
        <text>L-arginine + 2-oxoglutarate + O2 = guanidine + L-glutamate 5-semialdehyde + succinate + CO2</text>
        <dbReference type="Rhea" id="RHEA:31535"/>
        <dbReference type="ChEBI" id="CHEBI:15379"/>
        <dbReference type="ChEBI" id="CHEBI:16526"/>
        <dbReference type="ChEBI" id="CHEBI:16810"/>
        <dbReference type="ChEBI" id="CHEBI:30031"/>
        <dbReference type="ChEBI" id="CHEBI:30087"/>
        <dbReference type="ChEBI" id="CHEBI:32682"/>
        <dbReference type="ChEBI" id="CHEBI:58066"/>
        <dbReference type="EC" id="1.14.20.7"/>
    </reaction>
</comment>